<sequence>MVDFVASRCKAPELKVNEDSIRLSQGSRFTFTPLARRQILSLTQLPVASISNGANSSSVLAMRKLYDEIDLNQDGQLTEPDLLRYTTQHHLPSSYVNEFIRAAGANKRTVDFNEFVTFVKKKEASLRESFDAIDTNGDGAITMEELETALDKIRVCKGYCPKSLFINRSPGFTRMIKVKRSSVACMLRAAVQEEQHSKPSCTGSCTSLDGKSIVMDYEKFRSFFLLLPDEALLFDYWMDASCTRFRGCDVGGTVQVSNKASREQGAFGAMRHLVAGAVAGAVSRTVTAPVEVLRLRMMVGGNTQGGLSSHVGNLWREARVTRGAALFAGNGANVTRSAPQKSIDFFTFAAYKSAFRQISPVQNESVQTLAAGALAGATSCLVLYPLEVARSRLTTQRGGNASGGVVQTILEIHRKEGKRALYMGLKPSLLGIIPEAAIAYGCFDLLKEAYGKLAKVPVNEIGAVPAMYCGMISAFTGQAVAYPLEVIARRMQCQGCSVVERTVIGAAQKILHEEGVSALYRGIIPASVKVLPMAAVSFGTYELVTRFLQQTTPEASSDLEVSPSKRELDPKCFIFDDVTDAKDQSKDSSGGSACAIK</sequence>
<dbReference type="Gene3D" id="1.50.40.10">
    <property type="entry name" value="Mitochondrial carrier domain"/>
    <property type="match status" value="1"/>
</dbReference>
<protein>
    <recommendedName>
        <fullName evidence="10">EF-hand domain-containing protein</fullName>
    </recommendedName>
</protein>
<dbReference type="Gene3D" id="1.10.238.10">
    <property type="entry name" value="EF-hand"/>
    <property type="match status" value="2"/>
</dbReference>
<feature type="repeat" description="Solcar" evidence="8">
    <location>
        <begin position="461"/>
        <end position="547"/>
    </location>
</feature>
<comment type="subcellular location">
    <subcellularLocation>
        <location evidence="1">Mitochondrion inner membrane</location>
        <topology evidence="1">Multi-pass membrane protein</topology>
    </subcellularLocation>
</comment>
<evidence type="ECO:0000256" key="3">
    <source>
        <dbReference type="ARBA" id="ARBA00022692"/>
    </source>
</evidence>
<dbReference type="SMART" id="SM00054">
    <property type="entry name" value="EFh"/>
    <property type="match status" value="3"/>
</dbReference>
<dbReference type="PROSITE" id="PS50920">
    <property type="entry name" value="SOLCAR"/>
    <property type="match status" value="3"/>
</dbReference>
<evidence type="ECO:0000256" key="5">
    <source>
        <dbReference type="ARBA" id="ARBA00022837"/>
    </source>
</evidence>
<keyword evidence="7 8" id="KW-0472">Membrane</keyword>
<dbReference type="InterPro" id="IPR002067">
    <property type="entry name" value="MCP"/>
</dbReference>
<feature type="repeat" description="Solcar" evidence="8">
    <location>
        <begin position="267"/>
        <end position="354"/>
    </location>
</feature>
<proteinExistence type="inferred from homology"/>
<gene>
    <name evidence="11" type="ORF">CYMTET_6206</name>
</gene>
<evidence type="ECO:0000256" key="9">
    <source>
        <dbReference type="RuleBase" id="RU000488"/>
    </source>
</evidence>
<evidence type="ECO:0000256" key="2">
    <source>
        <dbReference type="ARBA" id="ARBA00022448"/>
    </source>
</evidence>
<name>A0AAE0GY48_9CHLO</name>
<dbReference type="PANTHER" id="PTHR24089">
    <property type="entry name" value="SOLUTE CARRIER FAMILY 25"/>
    <property type="match status" value="1"/>
</dbReference>
<dbReference type="InterPro" id="IPR023395">
    <property type="entry name" value="MCP_dom_sf"/>
</dbReference>
<comment type="caution">
    <text evidence="11">The sequence shown here is derived from an EMBL/GenBank/DDBJ whole genome shotgun (WGS) entry which is preliminary data.</text>
</comment>
<dbReference type="PRINTS" id="PR00926">
    <property type="entry name" value="MITOCARRIER"/>
</dbReference>
<evidence type="ECO:0000259" key="10">
    <source>
        <dbReference type="PROSITE" id="PS50222"/>
    </source>
</evidence>
<feature type="domain" description="EF-hand" evidence="10">
    <location>
        <begin position="121"/>
        <end position="156"/>
    </location>
</feature>
<dbReference type="InterPro" id="IPR002048">
    <property type="entry name" value="EF_hand_dom"/>
</dbReference>
<dbReference type="PROSITE" id="PS50222">
    <property type="entry name" value="EF_HAND_2"/>
    <property type="match status" value="1"/>
</dbReference>
<accession>A0AAE0GY48</accession>
<dbReference type="InterPro" id="IPR011992">
    <property type="entry name" value="EF-hand-dom_pair"/>
</dbReference>
<organism evidence="11 12">
    <name type="scientific">Cymbomonas tetramitiformis</name>
    <dbReference type="NCBI Taxonomy" id="36881"/>
    <lineage>
        <taxon>Eukaryota</taxon>
        <taxon>Viridiplantae</taxon>
        <taxon>Chlorophyta</taxon>
        <taxon>Pyramimonadophyceae</taxon>
        <taxon>Pyramimonadales</taxon>
        <taxon>Pyramimonadaceae</taxon>
        <taxon>Cymbomonas</taxon>
    </lineage>
</organism>
<dbReference type="GO" id="GO:0055085">
    <property type="term" value="P:transmembrane transport"/>
    <property type="evidence" value="ECO:0007669"/>
    <property type="project" value="InterPro"/>
</dbReference>
<dbReference type="SUPFAM" id="SSF103506">
    <property type="entry name" value="Mitochondrial carrier"/>
    <property type="match status" value="1"/>
</dbReference>
<dbReference type="SUPFAM" id="SSF47473">
    <property type="entry name" value="EF-hand"/>
    <property type="match status" value="1"/>
</dbReference>
<dbReference type="Pfam" id="PF13202">
    <property type="entry name" value="EF-hand_5"/>
    <property type="match status" value="1"/>
</dbReference>
<keyword evidence="12" id="KW-1185">Reference proteome</keyword>
<dbReference type="GO" id="GO:0005509">
    <property type="term" value="F:calcium ion binding"/>
    <property type="evidence" value="ECO:0007669"/>
    <property type="project" value="InterPro"/>
</dbReference>
<feature type="repeat" description="Solcar" evidence="8">
    <location>
        <begin position="363"/>
        <end position="449"/>
    </location>
</feature>
<keyword evidence="2 9" id="KW-0813">Transport</keyword>
<dbReference type="GO" id="GO:0005743">
    <property type="term" value="C:mitochondrial inner membrane"/>
    <property type="evidence" value="ECO:0007669"/>
    <property type="project" value="UniProtKB-SubCell"/>
</dbReference>
<evidence type="ECO:0000313" key="12">
    <source>
        <dbReference type="Proteomes" id="UP001190700"/>
    </source>
</evidence>
<evidence type="ECO:0000256" key="4">
    <source>
        <dbReference type="ARBA" id="ARBA00022737"/>
    </source>
</evidence>
<dbReference type="InterPro" id="IPR018247">
    <property type="entry name" value="EF_Hand_1_Ca_BS"/>
</dbReference>
<dbReference type="AlphaFoldDB" id="A0AAE0GY48"/>
<dbReference type="Proteomes" id="UP001190700">
    <property type="component" value="Unassembled WGS sequence"/>
</dbReference>
<comment type="similarity">
    <text evidence="9">Belongs to the mitochondrial carrier (TC 2.A.29) family.</text>
</comment>
<keyword evidence="4" id="KW-0677">Repeat</keyword>
<keyword evidence="3 8" id="KW-0812">Transmembrane</keyword>
<dbReference type="Pfam" id="PF00153">
    <property type="entry name" value="Mito_carr"/>
    <property type="match status" value="3"/>
</dbReference>
<reference evidence="11 12" key="1">
    <citation type="journal article" date="2015" name="Genome Biol. Evol.">
        <title>Comparative Genomics of a Bacterivorous Green Alga Reveals Evolutionary Causalities and Consequences of Phago-Mixotrophic Mode of Nutrition.</title>
        <authorList>
            <person name="Burns J.A."/>
            <person name="Paasch A."/>
            <person name="Narechania A."/>
            <person name="Kim E."/>
        </authorList>
    </citation>
    <scope>NUCLEOTIDE SEQUENCE [LARGE SCALE GENOMIC DNA]</scope>
    <source>
        <strain evidence="11 12">PLY_AMNH</strain>
    </source>
</reference>
<dbReference type="EMBL" id="LGRX02001393">
    <property type="protein sequence ID" value="KAK3286226.1"/>
    <property type="molecule type" value="Genomic_DNA"/>
</dbReference>
<evidence type="ECO:0000256" key="6">
    <source>
        <dbReference type="ARBA" id="ARBA00022989"/>
    </source>
</evidence>
<dbReference type="PROSITE" id="PS00018">
    <property type="entry name" value="EF_HAND_1"/>
    <property type="match status" value="2"/>
</dbReference>
<evidence type="ECO:0000256" key="1">
    <source>
        <dbReference type="ARBA" id="ARBA00004448"/>
    </source>
</evidence>
<evidence type="ECO:0000313" key="11">
    <source>
        <dbReference type="EMBL" id="KAK3286226.1"/>
    </source>
</evidence>
<keyword evidence="6" id="KW-1133">Transmembrane helix</keyword>
<dbReference type="InterPro" id="IPR018108">
    <property type="entry name" value="MCP_transmembrane"/>
</dbReference>
<evidence type="ECO:0000256" key="8">
    <source>
        <dbReference type="PROSITE-ProRule" id="PRU00282"/>
    </source>
</evidence>
<keyword evidence="5" id="KW-0106">Calcium</keyword>
<evidence type="ECO:0000256" key="7">
    <source>
        <dbReference type="ARBA" id="ARBA00023136"/>
    </source>
</evidence>